<keyword evidence="5 6" id="KW-0472">Membrane</keyword>
<name>A0ABT3NZK4_9PROT</name>
<feature type="transmembrane region" description="Helical" evidence="6">
    <location>
        <begin position="275"/>
        <end position="295"/>
    </location>
</feature>
<comment type="subcellular location">
    <subcellularLocation>
        <location evidence="1">Membrane</location>
        <topology evidence="1">Multi-pass membrane protein</topology>
    </subcellularLocation>
</comment>
<keyword evidence="4 6" id="KW-1133">Transmembrane helix</keyword>
<dbReference type="PANTHER" id="PTHR32322">
    <property type="entry name" value="INNER MEMBRANE TRANSPORTER"/>
    <property type="match status" value="1"/>
</dbReference>
<dbReference type="Pfam" id="PF00892">
    <property type="entry name" value="EamA"/>
    <property type="match status" value="2"/>
</dbReference>
<reference evidence="8 9" key="1">
    <citation type="submission" date="2022-10" db="EMBL/GenBank/DDBJ databases">
        <title>Roseococcus glaciei nov., sp. nov., isolated from glacier.</title>
        <authorList>
            <person name="Liu Q."/>
            <person name="Xin Y.-H."/>
        </authorList>
    </citation>
    <scope>NUCLEOTIDE SEQUENCE [LARGE SCALE GENOMIC DNA]</scope>
    <source>
        <strain evidence="8 9">MDT2-1-1</strain>
    </source>
</reference>
<dbReference type="SUPFAM" id="SSF103481">
    <property type="entry name" value="Multidrug resistance efflux transporter EmrE"/>
    <property type="match status" value="2"/>
</dbReference>
<dbReference type="EMBL" id="JAPFQI010000018">
    <property type="protein sequence ID" value="MCW8087530.1"/>
    <property type="molecule type" value="Genomic_DNA"/>
</dbReference>
<evidence type="ECO:0000259" key="7">
    <source>
        <dbReference type="Pfam" id="PF00892"/>
    </source>
</evidence>
<accession>A0ABT3NZK4</accession>
<feature type="transmembrane region" description="Helical" evidence="6">
    <location>
        <begin position="188"/>
        <end position="209"/>
    </location>
</feature>
<feature type="transmembrane region" description="Helical" evidence="6">
    <location>
        <begin position="50"/>
        <end position="66"/>
    </location>
</feature>
<feature type="transmembrane region" description="Helical" evidence="6">
    <location>
        <begin position="248"/>
        <end position="269"/>
    </location>
</feature>
<dbReference type="InterPro" id="IPR000620">
    <property type="entry name" value="EamA_dom"/>
</dbReference>
<evidence type="ECO:0000256" key="1">
    <source>
        <dbReference type="ARBA" id="ARBA00004141"/>
    </source>
</evidence>
<feature type="transmembrane region" description="Helical" evidence="6">
    <location>
        <begin position="164"/>
        <end position="181"/>
    </location>
</feature>
<feature type="transmembrane region" description="Helical" evidence="6">
    <location>
        <begin position="221"/>
        <end position="241"/>
    </location>
</feature>
<evidence type="ECO:0000313" key="8">
    <source>
        <dbReference type="EMBL" id="MCW8087530.1"/>
    </source>
</evidence>
<sequence>MMPTPTSSLGSSTTLLFNVGAGVAIVAILASFTLASRLAYTSALAPQDLMAIRFATSGLLLLPFALRRGTSALLTLDSLKLALTGGIGFATLAFAGLALVPASHGGALLHGALPFFTFVIGVVLGRTRAEGRRIAGAGLVLVALGLVGWDTLRGTGSRQLLGDALLLGASATWSAFGILAARVKMDAISTAATIGALSVLVYLPFYLVFLDSQLGEAPVSAILLQVAIQGVLVGTVSVFAYTWAISRLGAIGAAVATSTVPAVTALLAIPLLAEYPSPVVTVALVILAAGSLLVLSSRRREPSIRNAS</sequence>
<dbReference type="Proteomes" id="UP001526430">
    <property type="component" value="Unassembled WGS sequence"/>
</dbReference>
<evidence type="ECO:0000256" key="3">
    <source>
        <dbReference type="ARBA" id="ARBA00022692"/>
    </source>
</evidence>
<evidence type="ECO:0000256" key="4">
    <source>
        <dbReference type="ARBA" id="ARBA00022989"/>
    </source>
</evidence>
<proteinExistence type="inferred from homology"/>
<feature type="transmembrane region" description="Helical" evidence="6">
    <location>
        <begin position="134"/>
        <end position="152"/>
    </location>
</feature>
<keyword evidence="3 6" id="KW-0812">Transmembrane</keyword>
<dbReference type="RefSeq" id="WP_301591739.1">
    <property type="nucleotide sequence ID" value="NZ_JAPFQI010000018.1"/>
</dbReference>
<feature type="transmembrane region" description="Helical" evidence="6">
    <location>
        <begin position="15"/>
        <end position="38"/>
    </location>
</feature>
<evidence type="ECO:0000256" key="2">
    <source>
        <dbReference type="ARBA" id="ARBA00007362"/>
    </source>
</evidence>
<evidence type="ECO:0000313" key="9">
    <source>
        <dbReference type="Proteomes" id="UP001526430"/>
    </source>
</evidence>
<protein>
    <submittedName>
        <fullName evidence="8">DMT family transporter</fullName>
    </submittedName>
</protein>
<feature type="transmembrane region" description="Helical" evidence="6">
    <location>
        <begin position="78"/>
        <end position="100"/>
    </location>
</feature>
<feature type="transmembrane region" description="Helical" evidence="6">
    <location>
        <begin position="106"/>
        <end position="125"/>
    </location>
</feature>
<gene>
    <name evidence="8" type="ORF">OF850_18040</name>
</gene>
<feature type="domain" description="EamA" evidence="7">
    <location>
        <begin position="23"/>
        <end position="147"/>
    </location>
</feature>
<comment type="similarity">
    <text evidence="2">Belongs to the EamA transporter family.</text>
</comment>
<dbReference type="PANTHER" id="PTHR32322:SF2">
    <property type="entry name" value="EAMA DOMAIN-CONTAINING PROTEIN"/>
    <property type="match status" value="1"/>
</dbReference>
<evidence type="ECO:0000256" key="6">
    <source>
        <dbReference type="SAM" id="Phobius"/>
    </source>
</evidence>
<feature type="domain" description="EamA" evidence="7">
    <location>
        <begin position="161"/>
        <end position="295"/>
    </location>
</feature>
<comment type="caution">
    <text evidence="8">The sequence shown here is derived from an EMBL/GenBank/DDBJ whole genome shotgun (WGS) entry which is preliminary data.</text>
</comment>
<dbReference type="InterPro" id="IPR050638">
    <property type="entry name" value="AA-Vitamin_Transporters"/>
</dbReference>
<dbReference type="InterPro" id="IPR037185">
    <property type="entry name" value="EmrE-like"/>
</dbReference>
<keyword evidence="9" id="KW-1185">Reference proteome</keyword>
<evidence type="ECO:0000256" key="5">
    <source>
        <dbReference type="ARBA" id="ARBA00023136"/>
    </source>
</evidence>
<organism evidence="8 9">
    <name type="scientific">Sabulicella glaciei</name>
    <dbReference type="NCBI Taxonomy" id="2984948"/>
    <lineage>
        <taxon>Bacteria</taxon>
        <taxon>Pseudomonadati</taxon>
        <taxon>Pseudomonadota</taxon>
        <taxon>Alphaproteobacteria</taxon>
        <taxon>Acetobacterales</taxon>
        <taxon>Acetobacteraceae</taxon>
        <taxon>Sabulicella</taxon>
    </lineage>
</organism>